<evidence type="ECO:0000313" key="4">
    <source>
        <dbReference type="Proteomes" id="UP000006852"/>
    </source>
</evidence>
<protein>
    <submittedName>
        <fullName evidence="3">Flavodoxin</fullName>
    </submittedName>
</protein>
<dbReference type="KEGG" id="tsu:Tresu_1944"/>
<dbReference type="OrthoDB" id="9806505at2"/>
<keyword evidence="1" id="KW-0732">Signal</keyword>
<gene>
    <name evidence="3" type="ordered locus">Tresu_1944</name>
</gene>
<dbReference type="eggNOG" id="COG0716">
    <property type="taxonomic scope" value="Bacteria"/>
</dbReference>
<dbReference type="GeneID" id="302999074"/>
<name>F2NTA3_TRES6</name>
<dbReference type="AlphaFoldDB" id="F2NTA3"/>
<reference evidence="3 4" key="1">
    <citation type="journal article" date="2011" name="Stand. Genomic Sci.">
        <title>Complete genome sequence of Treponema succinifaciens type strain (6091).</title>
        <authorList>
            <person name="Han C."/>
            <person name="Gronow S."/>
            <person name="Teshima H."/>
            <person name="Lapidus A."/>
            <person name="Nolan M."/>
            <person name="Lucas S."/>
            <person name="Hammon N."/>
            <person name="Deshpande S."/>
            <person name="Cheng J.F."/>
            <person name="Zeytun A."/>
            <person name="Tapia R."/>
            <person name="Goodwin L."/>
            <person name="Pitluck S."/>
            <person name="Liolios K."/>
            <person name="Pagani I."/>
            <person name="Ivanova N."/>
            <person name="Mavromatis K."/>
            <person name="Mikhailova N."/>
            <person name="Huntemann M."/>
            <person name="Pati A."/>
            <person name="Chen A."/>
            <person name="Palaniappan K."/>
            <person name="Land M."/>
            <person name="Hauser L."/>
            <person name="Brambilla E.M."/>
            <person name="Rohde M."/>
            <person name="Goker M."/>
            <person name="Woyke T."/>
            <person name="Bristow J."/>
            <person name="Eisen J.A."/>
            <person name="Markowitz V."/>
            <person name="Hugenholtz P."/>
            <person name="Kyrpides N.C."/>
            <person name="Klenk H.P."/>
            <person name="Detter J.C."/>
        </authorList>
    </citation>
    <scope>NUCLEOTIDE SEQUENCE [LARGE SCALE GENOMIC DNA]</scope>
    <source>
        <strain evidence="4">ATCC 33096 / DSM 2489 / 6091</strain>
    </source>
</reference>
<reference evidence="4" key="2">
    <citation type="submission" date="2011-04" db="EMBL/GenBank/DDBJ databases">
        <title>The complete genome of chromosome of Treponema succinifaciens DSM 2489.</title>
        <authorList>
            <person name="Lucas S."/>
            <person name="Copeland A."/>
            <person name="Lapidus A."/>
            <person name="Bruce D."/>
            <person name="Goodwin L."/>
            <person name="Pitluck S."/>
            <person name="Peters L."/>
            <person name="Kyrpides N."/>
            <person name="Mavromatis K."/>
            <person name="Ivanova N."/>
            <person name="Ovchinnikova G."/>
            <person name="Teshima H."/>
            <person name="Detter J.C."/>
            <person name="Tapia R."/>
            <person name="Han C."/>
            <person name="Land M."/>
            <person name="Hauser L."/>
            <person name="Markowitz V."/>
            <person name="Cheng J.-F."/>
            <person name="Hugenholtz P."/>
            <person name="Woyke T."/>
            <person name="Wu D."/>
            <person name="Gronow S."/>
            <person name="Wellnitz S."/>
            <person name="Brambilla E."/>
            <person name="Klenk H.-P."/>
            <person name="Eisen J.A."/>
        </authorList>
    </citation>
    <scope>NUCLEOTIDE SEQUENCE [LARGE SCALE GENOMIC DNA]</scope>
    <source>
        <strain evidence="4">ATCC 33096 / DSM 2489 / 6091</strain>
    </source>
</reference>
<proteinExistence type="predicted"/>
<feature type="chain" id="PRO_5003287421" evidence="1">
    <location>
        <begin position="21"/>
        <end position="186"/>
    </location>
</feature>
<dbReference type="InterPro" id="IPR008254">
    <property type="entry name" value="Flavodoxin/NO_synth"/>
</dbReference>
<dbReference type="EMBL" id="CP002631">
    <property type="protein sequence ID" value="AEB14826.1"/>
    <property type="molecule type" value="Genomic_DNA"/>
</dbReference>
<dbReference type="HOGENOM" id="CLU_068890_1_1_12"/>
<dbReference type="InterPro" id="IPR029039">
    <property type="entry name" value="Flavoprotein-like_sf"/>
</dbReference>
<feature type="signal peptide" evidence="1">
    <location>
        <begin position="1"/>
        <end position="20"/>
    </location>
</feature>
<dbReference type="STRING" id="869209.Tresu_1944"/>
<dbReference type="SUPFAM" id="SSF52218">
    <property type="entry name" value="Flavoproteins"/>
    <property type="match status" value="1"/>
</dbReference>
<dbReference type="RefSeq" id="WP_013702085.1">
    <property type="nucleotide sequence ID" value="NC_015385.1"/>
</dbReference>
<organism evidence="3 4">
    <name type="scientific">Treponema succinifaciens (strain ATCC 33096 / DSM 2489 / 6091)</name>
    <dbReference type="NCBI Taxonomy" id="869209"/>
    <lineage>
        <taxon>Bacteria</taxon>
        <taxon>Pseudomonadati</taxon>
        <taxon>Spirochaetota</taxon>
        <taxon>Spirochaetia</taxon>
        <taxon>Spirochaetales</taxon>
        <taxon>Treponemataceae</taxon>
        <taxon>Treponema</taxon>
    </lineage>
</organism>
<dbReference type="GO" id="GO:0010181">
    <property type="term" value="F:FMN binding"/>
    <property type="evidence" value="ECO:0007669"/>
    <property type="project" value="InterPro"/>
</dbReference>
<dbReference type="Proteomes" id="UP000006852">
    <property type="component" value="Chromosome"/>
</dbReference>
<accession>F2NTA3</accession>
<evidence type="ECO:0000259" key="2">
    <source>
        <dbReference type="Pfam" id="PF12682"/>
    </source>
</evidence>
<dbReference type="Pfam" id="PF12682">
    <property type="entry name" value="Flavodoxin_4"/>
    <property type="match status" value="1"/>
</dbReference>
<feature type="domain" description="Flavodoxin-like" evidence="2">
    <location>
        <begin position="31"/>
        <end position="183"/>
    </location>
</feature>
<evidence type="ECO:0000313" key="3">
    <source>
        <dbReference type="EMBL" id="AEB14826.1"/>
    </source>
</evidence>
<dbReference type="PANTHER" id="PTHR39201:SF1">
    <property type="entry name" value="FLAVODOXIN-LIKE DOMAIN-CONTAINING PROTEIN"/>
    <property type="match status" value="1"/>
</dbReference>
<sequence>MKKLLISLLAGGILMFGANAQSSQGTQNAKKTVVCYFSATGTTQRLAKTAASALGADLHEIVPAQKYSSADLNWRDNNSRCVKENNDNKSRPAIANSIDLSGYGNVIIAYPIWWGFAPKIVYTFVEQNDLNGKNLVVLCTSGGSGLGRSGSDLAKHAKGAVLKGGREFRGSASGAEVKKYIDSILK</sequence>
<keyword evidence="4" id="KW-1185">Reference proteome</keyword>
<evidence type="ECO:0000256" key="1">
    <source>
        <dbReference type="SAM" id="SignalP"/>
    </source>
</evidence>
<dbReference type="PANTHER" id="PTHR39201">
    <property type="entry name" value="EXPORTED PROTEIN-RELATED"/>
    <property type="match status" value="1"/>
</dbReference>
<dbReference type="Gene3D" id="3.40.50.360">
    <property type="match status" value="1"/>
</dbReference>